<protein>
    <submittedName>
        <fullName evidence="1">Choline kinase</fullName>
    </submittedName>
</protein>
<gene>
    <name evidence="1" type="ORF">WH96_08090</name>
</gene>
<dbReference type="PATRIC" id="fig|1489064.4.peg.2881"/>
<keyword evidence="1" id="KW-0418">Kinase</keyword>
<keyword evidence="2" id="KW-1185">Reference proteome</keyword>
<dbReference type="Gene3D" id="3.90.1200.10">
    <property type="match status" value="1"/>
</dbReference>
<comment type="caution">
    <text evidence="1">The sequence shown here is derived from an EMBL/GenBank/DDBJ whole genome shotgun (WGS) entry which is preliminary data.</text>
</comment>
<dbReference type="GO" id="GO:0006646">
    <property type="term" value="P:phosphatidylethanolamine biosynthetic process"/>
    <property type="evidence" value="ECO:0007669"/>
    <property type="project" value="TreeGrafter"/>
</dbReference>
<keyword evidence="1" id="KW-0808">Transferase</keyword>
<proteinExistence type="predicted"/>
<dbReference type="STRING" id="1489064.WH96_08090"/>
<dbReference type="RefSeq" id="WP_047763668.1">
    <property type="nucleotide sequence ID" value="NZ_LAQL01000005.1"/>
</dbReference>
<dbReference type="CDD" id="cd05151">
    <property type="entry name" value="ChoK-like"/>
    <property type="match status" value="1"/>
</dbReference>
<dbReference type="GO" id="GO:0004305">
    <property type="term" value="F:ethanolamine kinase activity"/>
    <property type="evidence" value="ECO:0007669"/>
    <property type="project" value="TreeGrafter"/>
</dbReference>
<dbReference type="EMBL" id="LAQL01000005">
    <property type="protein sequence ID" value="KLN61119.1"/>
    <property type="molecule type" value="Genomic_DNA"/>
</dbReference>
<dbReference type="PANTHER" id="PTHR22603">
    <property type="entry name" value="CHOLINE/ETHANOALAMINE KINASE"/>
    <property type="match status" value="1"/>
</dbReference>
<dbReference type="Proteomes" id="UP000035444">
    <property type="component" value="Unassembled WGS sequence"/>
</dbReference>
<sequence>MTNKEDIIRQLPCWDGSVDPEPLGGGITNHNYTVKDNKGKYVVRFGEDIPVHHVMRFNELAASQAAYQAGVSPEVVFAENGIMVLRFIEGICFDESMVRDPENLKKIIPLIRRAHTEIPKYLRGPSLVFWVFHVIRDYAATLKKGQSRMVGEIPWLLNSAEALENAVGKVDLVFGHNDLLAANFIDDGNRVWLFDWDYAGFNSPLFDLGGLVSNSALDKSSEQWVLESYFDSPVTDELLYRYEAMKCASLLRETMWSMVSEIHSDIDFDYQKYTEENLEKFKAQLQAFQKSEILK</sequence>
<reference evidence="1 2" key="1">
    <citation type="submission" date="2015-03" db="EMBL/GenBank/DDBJ databases">
        <title>Genome Sequence of Kiloniella spongiae MEBiC09566, isolated from a marine sponge.</title>
        <authorList>
            <person name="Shao Z."/>
            <person name="Wang L."/>
            <person name="Li X."/>
        </authorList>
    </citation>
    <scope>NUCLEOTIDE SEQUENCE [LARGE SCALE GENOMIC DNA]</scope>
    <source>
        <strain evidence="1 2">MEBiC09566</strain>
    </source>
</reference>
<dbReference type="Pfam" id="PF01633">
    <property type="entry name" value="Choline_kinase"/>
    <property type="match status" value="1"/>
</dbReference>
<dbReference type="InterPro" id="IPR011009">
    <property type="entry name" value="Kinase-like_dom_sf"/>
</dbReference>
<dbReference type="GO" id="GO:0005737">
    <property type="term" value="C:cytoplasm"/>
    <property type="evidence" value="ECO:0007669"/>
    <property type="project" value="TreeGrafter"/>
</dbReference>
<dbReference type="SUPFAM" id="SSF56112">
    <property type="entry name" value="Protein kinase-like (PK-like)"/>
    <property type="match status" value="1"/>
</dbReference>
<name>A0A0H2MF05_9PROT</name>
<dbReference type="Gene3D" id="3.30.200.20">
    <property type="entry name" value="Phosphorylase Kinase, domain 1"/>
    <property type="match status" value="1"/>
</dbReference>
<accession>A0A0H2MF05</accession>
<evidence type="ECO:0000313" key="1">
    <source>
        <dbReference type="EMBL" id="KLN61119.1"/>
    </source>
</evidence>
<dbReference type="OrthoDB" id="179763at2"/>
<dbReference type="AlphaFoldDB" id="A0A0H2MF05"/>
<organism evidence="1 2">
    <name type="scientific">Kiloniella spongiae</name>
    <dbReference type="NCBI Taxonomy" id="1489064"/>
    <lineage>
        <taxon>Bacteria</taxon>
        <taxon>Pseudomonadati</taxon>
        <taxon>Pseudomonadota</taxon>
        <taxon>Alphaproteobacteria</taxon>
        <taxon>Rhodospirillales</taxon>
        <taxon>Kiloniellaceae</taxon>
        <taxon>Kiloniella</taxon>
    </lineage>
</organism>
<dbReference type="PANTHER" id="PTHR22603:SF66">
    <property type="entry name" value="ETHANOLAMINE KINASE"/>
    <property type="match status" value="1"/>
</dbReference>
<evidence type="ECO:0000313" key="2">
    <source>
        <dbReference type="Proteomes" id="UP000035444"/>
    </source>
</evidence>